<feature type="transmembrane region" description="Helical" evidence="1">
    <location>
        <begin position="42"/>
        <end position="62"/>
    </location>
</feature>
<proteinExistence type="predicted"/>
<evidence type="ECO:0000313" key="2">
    <source>
        <dbReference type="EMBL" id="OHA85962.1"/>
    </source>
</evidence>
<dbReference type="STRING" id="1802730.A2591_00145"/>
<comment type="caution">
    <text evidence="2">The sequence shown here is derived from an EMBL/GenBank/DDBJ whole genome shotgun (WGS) entry which is preliminary data.</text>
</comment>
<keyword evidence="1" id="KW-0472">Membrane</keyword>
<sequence length="156" mass="17378">MAAWGKGMSNFSFGARLLLLSVVTMCPWGVWAAAQDGSMQLLVMFVLWGVGSVVLAGFAEFVGEYAYRPDAHVTYARKTTISNQALVITQAYRETFLARLWRVLLTVTLIAVGVMAVQNPVLGDATVPFFVQFAVFWLFCYTPTVERAVIEPYLYF</sequence>
<accession>A0A1G2SMD4</accession>
<name>A0A1G2SMD4_9BACT</name>
<feature type="transmembrane region" description="Helical" evidence="1">
    <location>
        <begin position="100"/>
        <end position="117"/>
    </location>
</feature>
<keyword evidence="1" id="KW-1133">Transmembrane helix</keyword>
<keyword evidence="1" id="KW-0812">Transmembrane</keyword>
<protein>
    <submittedName>
        <fullName evidence="2">Uncharacterized protein</fullName>
    </submittedName>
</protein>
<dbReference type="EMBL" id="MHUZ01000012">
    <property type="protein sequence ID" value="OHA85962.1"/>
    <property type="molecule type" value="Genomic_DNA"/>
</dbReference>
<gene>
    <name evidence="2" type="ORF">A2591_00145</name>
</gene>
<evidence type="ECO:0000313" key="3">
    <source>
        <dbReference type="Proteomes" id="UP000178168"/>
    </source>
</evidence>
<evidence type="ECO:0000256" key="1">
    <source>
        <dbReference type="SAM" id="Phobius"/>
    </source>
</evidence>
<reference evidence="2 3" key="1">
    <citation type="journal article" date="2016" name="Nat. Commun.">
        <title>Thousands of microbial genomes shed light on interconnected biogeochemical processes in an aquifer system.</title>
        <authorList>
            <person name="Anantharaman K."/>
            <person name="Brown C.T."/>
            <person name="Hug L.A."/>
            <person name="Sharon I."/>
            <person name="Castelle C.J."/>
            <person name="Probst A.J."/>
            <person name="Thomas B.C."/>
            <person name="Singh A."/>
            <person name="Wilkins M.J."/>
            <person name="Karaoz U."/>
            <person name="Brodie E.L."/>
            <person name="Williams K.H."/>
            <person name="Hubbard S.S."/>
            <person name="Banfield J.F."/>
        </authorList>
    </citation>
    <scope>NUCLEOTIDE SEQUENCE [LARGE SCALE GENOMIC DNA]</scope>
</reference>
<dbReference type="AlphaFoldDB" id="A0A1G2SMD4"/>
<dbReference type="Proteomes" id="UP000178168">
    <property type="component" value="Unassembled WGS sequence"/>
</dbReference>
<organism evidence="2 3">
    <name type="scientific">Candidatus Yonathbacteria bacterium RIFOXYD1_FULL_52_36</name>
    <dbReference type="NCBI Taxonomy" id="1802730"/>
    <lineage>
        <taxon>Bacteria</taxon>
        <taxon>Candidatus Yonathiibacteriota</taxon>
    </lineage>
</organism>